<dbReference type="Proteomes" id="UP001498398">
    <property type="component" value="Unassembled WGS sequence"/>
</dbReference>
<sequence>MASITSQKAKFDTQNWVHVAKLHAIYYTPEKHNVLYPKLLTYTNSDGVAWELNEMHLIVWASHIVSLVWLLYNQHSFLVARSTEGVDYDMPPLHTSAFDFTQRLKPPKSNLTLVPSFLAPTPAPAPVLTSQANFTLHNRCLDFMLLNMLQQQVTQHNHSAMLVPPTLAWPHTPALAPAPAPI</sequence>
<proteinExistence type="predicted"/>
<keyword evidence="2" id="KW-1185">Reference proteome</keyword>
<evidence type="ECO:0000313" key="2">
    <source>
        <dbReference type="Proteomes" id="UP001498398"/>
    </source>
</evidence>
<reference evidence="1 2" key="1">
    <citation type="submission" date="2024-01" db="EMBL/GenBank/DDBJ databases">
        <title>A draft genome for the cacao thread blight pathogen Marasmiellus scandens.</title>
        <authorList>
            <person name="Baruah I.K."/>
            <person name="Leung J."/>
            <person name="Bukari Y."/>
            <person name="Amoako-Attah I."/>
            <person name="Meinhardt L.W."/>
            <person name="Bailey B.A."/>
            <person name="Cohen S.P."/>
        </authorList>
    </citation>
    <scope>NUCLEOTIDE SEQUENCE [LARGE SCALE GENOMIC DNA]</scope>
    <source>
        <strain evidence="1 2">GH-19</strain>
    </source>
</reference>
<organism evidence="1 2">
    <name type="scientific">Marasmiellus scandens</name>
    <dbReference type="NCBI Taxonomy" id="2682957"/>
    <lineage>
        <taxon>Eukaryota</taxon>
        <taxon>Fungi</taxon>
        <taxon>Dikarya</taxon>
        <taxon>Basidiomycota</taxon>
        <taxon>Agaricomycotina</taxon>
        <taxon>Agaricomycetes</taxon>
        <taxon>Agaricomycetidae</taxon>
        <taxon>Agaricales</taxon>
        <taxon>Marasmiineae</taxon>
        <taxon>Omphalotaceae</taxon>
        <taxon>Marasmiellus</taxon>
    </lineage>
</organism>
<name>A0ABR1IMF1_9AGAR</name>
<gene>
    <name evidence="1" type="ORF">VKT23_019031</name>
</gene>
<protein>
    <submittedName>
        <fullName evidence="1">Uncharacterized protein</fullName>
    </submittedName>
</protein>
<evidence type="ECO:0000313" key="1">
    <source>
        <dbReference type="EMBL" id="KAK7436624.1"/>
    </source>
</evidence>
<accession>A0ABR1IMF1</accession>
<dbReference type="EMBL" id="JBANRG010000092">
    <property type="protein sequence ID" value="KAK7436624.1"/>
    <property type="molecule type" value="Genomic_DNA"/>
</dbReference>
<comment type="caution">
    <text evidence="1">The sequence shown here is derived from an EMBL/GenBank/DDBJ whole genome shotgun (WGS) entry which is preliminary data.</text>
</comment>